<accession>A0A915JGV0</accession>
<proteinExistence type="predicted"/>
<dbReference type="AlphaFoldDB" id="A0A915JGV0"/>
<dbReference type="WBParaSite" id="nRc.2.0.1.t25417-RA">
    <property type="protein sequence ID" value="nRc.2.0.1.t25417-RA"/>
    <property type="gene ID" value="nRc.2.0.1.g25417"/>
</dbReference>
<evidence type="ECO:0000313" key="1">
    <source>
        <dbReference type="Proteomes" id="UP000887565"/>
    </source>
</evidence>
<name>A0A915JGV0_ROMCU</name>
<organism evidence="1 2">
    <name type="scientific">Romanomermis culicivorax</name>
    <name type="common">Nematode worm</name>
    <dbReference type="NCBI Taxonomy" id="13658"/>
    <lineage>
        <taxon>Eukaryota</taxon>
        <taxon>Metazoa</taxon>
        <taxon>Ecdysozoa</taxon>
        <taxon>Nematoda</taxon>
        <taxon>Enoplea</taxon>
        <taxon>Dorylaimia</taxon>
        <taxon>Mermithida</taxon>
        <taxon>Mermithoidea</taxon>
        <taxon>Mermithidae</taxon>
        <taxon>Romanomermis</taxon>
    </lineage>
</organism>
<protein>
    <submittedName>
        <fullName evidence="2">Uncharacterized protein</fullName>
    </submittedName>
</protein>
<reference evidence="2" key="1">
    <citation type="submission" date="2022-11" db="UniProtKB">
        <authorList>
            <consortium name="WormBaseParasite"/>
        </authorList>
    </citation>
    <scope>IDENTIFICATION</scope>
</reference>
<sequence length="261" mass="29004">MREVDNLMGKQFPQYISLALTNGQTYVINTIDLMEEEWVNHDSFAKKGILLKELSRDGQEVIKRMSWKSGNCLAYYLELVVTLPPSEPRSSLKTGVYTWQNQFRFVLLPFRQAEEALQIGDNKSILEDEANKTLTLVLGYPIREDTDPTDYPRAYTPPNPLEIRLAFVSNSFWERTLASGMPGYTLTYTLAGELVSKTAQAGGSGQLKTQQQAPVPVVKMQQPALVTGATQAVAVVVVVLPQMQPGVAQPTTVPQAQQLVE</sequence>
<evidence type="ECO:0000313" key="2">
    <source>
        <dbReference type="WBParaSite" id="nRc.2.0.1.t25417-RA"/>
    </source>
</evidence>
<dbReference type="Proteomes" id="UP000887565">
    <property type="component" value="Unplaced"/>
</dbReference>
<keyword evidence="1" id="KW-1185">Reference proteome</keyword>